<dbReference type="Gene3D" id="3.40.50.80">
    <property type="entry name" value="Nucleotide-binding domain of ferredoxin-NADP reductase (FNR) module"/>
    <property type="match status" value="1"/>
</dbReference>
<comment type="cofactor">
    <cofactor evidence="1 11">
        <name>FAD</name>
        <dbReference type="ChEBI" id="CHEBI:57692"/>
    </cofactor>
</comment>
<evidence type="ECO:0000256" key="6">
    <source>
        <dbReference type="ARBA" id="ARBA00022827"/>
    </source>
</evidence>
<dbReference type="FunFam" id="3.40.50.80:FF:000009">
    <property type="entry name" value="NADH-cytochrome b5 reductase"/>
    <property type="match status" value="1"/>
</dbReference>
<dbReference type="Pfam" id="PF00970">
    <property type="entry name" value="FAD_binding_6"/>
    <property type="match status" value="1"/>
</dbReference>
<keyword evidence="9" id="KW-0496">Mitochondrion</keyword>
<dbReference type="SUPFAM" id="SSF52343">
    <property type="entry name" value="Ferredoxin reductase-like, C-terminal NADP-linked domain"/>
    <property type="match status" value="1"/>
</dbReference>
<protein>
    <recommendedName>
        <fullName evidence="4">cytochrome-b5 reductase</fullName>
        <ecNumber evidence="4">1.6.2.2</ecNumber>
    </recommendedName>
</protein>
<evidence type="ECO:0000256" key="3">
    <source>
        <dbReference type="ARBA" id="ARBA00006105"/>
    </source>
</evidence>
<dbReference type="InterPro" id="IPR001834">
    <property type="entry name" value="CBR-like"/>
</dbReference>
<evidence type="ECO:0000256" key="5">
    <source>
        <dbReference type="ARBA" id="ARBA00022630"/>
    </source>
</evidence>
<keyword evidence="7" id="KW-0560">Oxidoreductase</keyword>
<evidence type="ECO:0000256" key="10">
    <source>
        <dbReference type="ARBA" id="ARBA00047682"/>
    </source>
</evidence>
<dbReference type="InterPro" id="IPR017938">
    <property type="entry name" value="Riboflavin_synthase-like_b-brl"/>
</dbReference>
<dbReference type="GO" id="GO:0005739">
    <property type="term" value="C:mitochondrion"/>
    <property type="evidence" value="ECO:0007669"/>
    <property type="project" value="UniProtKB-SubCell"/>
</dbReference>
<feature type="binding site" evidence="11">
    <location>
        <position position="445"/>
    </location>
    <ligand>
        <name>FAD</name>
        <dbReference type="ChEBI" id="CHEBI:57692"/>
    </ligand>
</feature>
<accession>A0AAW1SC45</accession>
<feature type="binding site" evidence="11">
    <location>
        <position position="396"/>
    </location>
    <ligand>
        <name>FAD</name>
        <dbReference type="ChEBI" id="CHEBI:57692"/>
    </ligand>
</feature>
<evidence type="ECO:0000259" key="12">
    <source>
        <dbReference type="PROSITE" id="PS51384"/>
    </source>
</evidence>
<feature type="domain" description="FAD-binding FR-type" evidence="12">
    <location>
        <begin position="317"/>
        <end position="428"/>
    </location>
</feature>
<feature type="binding site" evidence="11">
    <location>
        <position position="377"/>
    </location>
    <ligand>
        <name>FAD</name>
        <dbReference type="ChEBI" id="CHEBI:57692"/>
    </ligand>
</feature>
<feature type="binding site" evidence="11">
    <location>
        <position position="404"/>
    </location>
    <ligand>
        <name>FAD</name>
        <dbReference type="ChEBI" id="CHEBI:57692"/>
    </ligand>
</feature>
<keyword evidence="6 11" id="KW-0274">FAD</keyword>
<evidence type="ECO:0000313" key="13">
    <source>
        <dbReference type="EMBL" id="KAK9843869.1"/>
    </source>
</evidence>
<dbReference type="Proteomes" id="UP001485043">
    <property type="component" value="Unassembled WGS sequence"/>
</dbReference>
<comment type="subcellular location">
    <subcellularLocation>
        <location evidence="2">Mitochondrion</location>
    </subcellularLocation>
</comment>
<dbReference type="Pfam" id="PF00175">
    <property type="entry name" value="NAD_binding_1"/>
    <property type="match status" value="1"/>
</dbReference>
<dbReference type="PRINTS" id="PR00406">
    <property type="entry name" value="CYTB5RDTASE"/>
</dbReference>
<name>A0AAW1SC45_9CHLO</name>
<feature type="binding site" evidence="11">
    <location>
        <position position="394"/>
    </location>
    <ligand>
        <name>FAD</name>
        <dbReference type="ChEBI" id="CHEBI:57692"/>
    </ligand>
</feature>
<proteinExistence type="inferred from homology"/>
<dbReference type="InterPro" id="IPR017927">
    <property type="entry name" value="FAD-bd_FR_type"/>
</dbReference>
<dbReference type="InterPro" id="IPR001709">
    <property type="entry name" value="Flavoprot_Pyr_Nucl_cyt_Rdtase"/>
</dbReference>
<evidence type="ECO:0000256" key="8">
    <source>
        <dbReference type="ARBA" id="ARBA00023027"/>
    </source>
</evidence>
<dbReference type="CDD" id="cd06183">
    <property type="entry name" value="cyt_b5_reduct_like"/>
    <property type="match status" value="1"/>
</dbReference>
<dbReference type="SUPFAM" id="SSF63380">
    <property type="entry name" value="Riboflavin synthase domain-like"/>
    <property type="match status" value="1"/>
</dbReference>
<organism evidence="13 14">
    <name type="scientific">Apatococcus fuscideae</name>
    <dbReference type="NCBI Taxonomy" id="2026836"/>
    <lineage>
        <taxon>Eukaryota</taxon>
        <taxon>Viridiplantae</taxon>
        <taxon>Chlorophyta</taxon>
        <taxon>core chlorophytes</taxon>
        <taxon>Trebouxiophyceae</taxon>
        <taxon>Chlorellales</taxon>
        <taxon>Chlorellaceae</taxon>
        <taxon>Apatococcus</taxon>
    </lineage>
</organism>
<gene>
    <name evidence="13" type="ORF">WJX84_007415</name>
</gene>
<reference evidence="13 14" key="1">
    <citation type="journal article" date="2024" name="Nat. Commun.">
        <title>Phylogenomics reveals the evolutionary origins of lichenization in chlorophyte algae.</title>
        <authorList>
            <person name="Puginier C."/>
            <person name="Libourel C."/>
            <person name="Otte J."/>
            <person name="Skaloud P."/>
            <person name="Haon M."/>
            <person name="Grisel S."/>
            <person name="Petersen M."/>
            <person name="Berrin J.G."/>
            <person name="Delaux P.M."/>
            <person name="Dal Grande F."/>
            <person name="Keller J."/>
        </authorList>
    </citation>
    <scope>NUCLEOTIDE SEQUENCE [LARGE SCALE GENOMIC DNA]</scope>
    <source>
        <strain evidence="13 14">SAG 2523</strain>
    </source>
</reference>
<sequence length="577" mass="62230">MSSGCIPKELQHHLRNSEPALVESLASSRCIGLNQLQSVGQEATPLPIFSHGAIRQASRKPAPSKPAGFAAAEIELPAAEEMAGAQDLLRLAKPQSDSDMDLAAAMGSKIEPSITITKAGLFNQCREMLDDLMATEPEIQLLSVLTKLQTGAGNEWAAPKDLESIEEIHSKGQESADSITERVQANFPSVNMQFMLNNHNQNGQSEADCRRHLSQSLMELGAIHATIRKGLEVKQQIHVDNPSAVNAMVSALLVTCHALAFNMLLSRLVSHFKPSHLAAVGGACGATAIATACLVPTAEAEQASPKGQTAATALDPNEWRAFKVQSIDTGGPPNTNRYRFSLPDPNQEVGLPVASCLVTRAAIGSEKEDGSRKFVIRPYTPTSPKDAKGYFDLVIKVYPQGNMSKHIGDLKEGDVLECKGPIEKFAYKPNMKKAIGMIAGGSGITPMLQVASEVLRNPQDKTEVSLIFANQTEQDIILREEIDAMADKHKNFKVHYTIDKVADGGPPEGWKGSVGYVTKEMAKANIPPPSDDNLILVCGPPPMYKALSGEKAKDKSQGELTGMLKDMGYTEKQVYKF</sequence>
<feature type="binding site" evidence="11">
    <location>
        <position position="379"/>
    </location>
    <ligand>
        <name>FAD</name>
        <dbReference type="ChEBI" id="CHEBI:57692"/>
    </ligand>
</feature>
<keyword evidence="5 11" id="KW-0285">Flavoprotein</keyword>
<evidence type="ECO:0000256" key="4">
    <source>
        <dbReference type="ARBA" id="ARBA00012011"/>
    </source>
</evidence>
<feature type="binding site" evidence="11">
    <location>
        <position position="378"/>
    </location>
    <ligand>
        <name>FAD</name>
        <dbReference type="ChEBI" id="CHEBI:57692"/>
    </ligand>
</feature>
<dbReference type="InterPro" id="IPR008333">
    <property type="entry name" value="Cbr1-like_FAD-bd_dom"/>
</dbReference>
<dbReference type="FunFam" id="2.40.30.10:FF:000032">
    <property type="entry name" value="NADH-cytochrome b5 reductase"/>
    <property type="match status" value="1"/>
</dbReference>
<dbReference type="GO" id="GO:0090524">
    <property type="term" value="F:cytochrome-b5 reductase activity, acting on NADH"/>
    <property type="evidence" value="ECO:0007669"/>
    <property type="project" value="UniProtKB-EC"/>
</dbReference>
<evidence type="ECO:0000256" key="1">
    <source>
        <dbReference type="ARBA" id="ARBA00001974"/>
    </source>
</evidence>
<dbReference type="AlphaFoldDB" id="A0AAW1SC45"/>
<dbReference type="EMBL" id="JALJOV010001671">
    <property type="protein sequence ID" value="KAK9843869.1"/>
    <property type="molecule type" value="Genomic_DNA"/>
</dbReference>
<evidence type="ECO:0000313" key="14">
    <source>
        <dbReference type="Proteomes" id="UP001485043"/>
    </source>
</evidence>
<evidence type="ECO:0000256" key="9">
    <source>
        <dbReference type="ARBA" id="ARBA00023128"/>
    </source>
</evidence>
<dbReference type="Gene3D" id="2.40.30.10">
    <property type="entry name" value="Translation factors"/>
    <property type="match status" value="1"/>
</dbReference>
<comment type="catalytic activity">
    <reaction evidence="10">
        <text>2 Fe(III)-[cytochrome b5] + NADH = 2 Fe(II)-[cytochrome b5] + NAD(+) + H(+)</text>
        <dbReference type="Rhea" id="RHEA:46680"/>
        <dbReference type="Rhea" id="RHEA-COMP:10438"/>
        <dbReference type="Rhea" id="RHEA-COMP:10439"/>
        <dbReference type="ChEBI" id="CHEBI:15378"/>
        <dbReference type="ChEBI" id="CHEBI:29033"/>
        <dbReference type="ChEBI" id="CHEBI:29034"/>
        <dbReference type="ChEBI" id="CHEBI:57540"/>
        <dbReference type="ChEBI" id="CHEBI:57945"/>
        <dbReference type="EC" id="1.6.2.2"/>
    </reaction>
</comment>
<comment type="caution">
    <text evidence="13">The sequence shown here is derived from an EMBL/GenBank/DDBJ whole genome shotgun (WGS) entry which is preliminary data.</text>
</comment>
<dbReference type="InterPro" id="IPR039261">
    <property type="entry name" value="FNR_nucleotide-bd"/>
</dbReference>
<dbReference type="PROSITE" id="PS51384">
    <property type="entry name" value="FAD_FR"/>
    <property type="match status" value="1"/>
</dbReference>
<keyword evidence="8" id="KW-0520">NAD</keyword>
<keyword evidence="14" id="KW-1185">Reference proteome</keyword>
<evidence type="ECO:0000256" key="11">
    <source>
        <dbReference type="PIRSR" id="PIRSR601834-1"/>
    </source>
</evidence>
<dbReference type="PANTHER" id="PTHR19370:SF171">
    <property type="entry name" value="NADH-CYTOCHROME B5 REDUCTASE 2"/>
    <property type="match status" value="1"/>
</dbReference>
<evidence type="ECO:0000256" key="2">
    <source>
        <dbReference type="ARBA" id="ARBA00004173"/>
    </source>
</evidence>
<comment type="similarity">
    <text evidence="3">Belongs to the flavoprotein pyridine nucleotide cytochrome reductase family.</text>
</comment>
<dbReference type="EC" id="1.6.2.2" evidence="4"/>
<dbReference type="InterPro" id="IPR001433">
    <property type="entry name" value="OxRdtase_FAD/NAD-bd"/>
</dbReference>
<feature type="binding site" evidence="11">
    <location>
        <position position="403"/>
    </location>
    <ligand>
        <name>FAD</name>
        <dbReference type="ChEBI" id="CHEBI:57692"/>
    </ligand>
</feature>
<dbReference type="PRINTS" id="PR00371">
    <property type="entry name" value="FPNCR"/>
</dbReference>
<evidence type="ECO:0000256" key="7">
    <source>
        <dbReference type="ARBA" id="ARBA00023002"/>
    </source>
</evidence>
<dbReference type="PANTHER" id="PTHR19370">
    <property type="entry name" value="NADH-CYTOCHROME B5 REDUCTASE"/>
    <property type="match status" value="1"/>
</dbReference>